<name>A0A1N7NSG5_9BACL</name>
<dbReference type="GO" id="GO:0051920">
    <property type="term" value="F:peroxiredoxin activity"/>
    <property type="evidence" value="ECO:0007669"/>
    <property type="project" value="InterPro"/>
</dbReference>
<keyword evidence="2" id="KW-0575">Peroxidase</keyword>
<dbReference type="RefSeq" id="WP_327077658.1">
    <property type="nucleotide sequence ID" value="NZ_CP048103.1"/>
</dbReference>
<dbReference type="Proteomes" id="UP000186795">
    <property type="component" value="Unassembled WGS sequence"/>
</dbReference>
<accession>A0A1N7NSG5</accession>
<gene>
    <name evidence="2" type="ORF">SAMN05421790_11022</name>
</gene>
<protein>
    <submittedName>
        <fullName evidence="2">Alkylhydroperoxidase AhpD family core domain-containing protein</fullName>
    </submittedName>
</protein>
<keyword evidence="3" id="KW-1185">Reference proteome</keyword>
<organism evidence="2 3">
    <name type="scientific">Kroppenstedtia eburnea</name>
    <dbReference type="NCBI Taxonomy" id="714067"/>
    <lineage>
        <taxon>Bacteria</taxon>
        <taxon>Bacillati</taxon>
        <taxon>Bacillota</taxon>
        <taxon>Bacilli</taxon>
        <taxon>Bacillales</taxon>
        <taxon>Thermoactinomycetaceae</taxon>
        <taxon>Kroppenstedtia</taxon>
    </lineage>
</organism>
<feature type="domain" description="Carboxymuconolactone decarboxylase-like" evidence="1">
    <location>
        <begin position="2"/>
        <end position="75"/>
    </location>
</feature>
<dbReference type="AlphaFoldDB" id="A0A1N7NSG5"/>
<reference evidence="3" key="1">
    <citation type="submission" date="2017-01" db="EMBL/GenBank/DDBJ databases">
        <authorList>
            <person name="Varghese N."/>
            <person name="Submissions S."/>
        </authorList>
    </citation>
    <scope>NUCLEOTIDE SEQUENCE [LARGE SCALE GENOMIC DNA]</scope>
    <source>
        <strain evidence="3">DSM 45196</strain>
    </source>
</reference>
<keyword evidence="2" id="KW-0560">Oxidoreductase</keyword>
<evidence type="ECO:0000313" key="3">
    <source>
        <dbReference type="Proteomes" id="UP000186795"/>
    </source>
</evidence>
<dbReference type="Pfam" id="PF02627">
    <property type="entry name" value="CMD"/>
    <property type="match status" value="1"/>
</dbReference>
<dbReference type="InterPro" id="IPR004675">
    <property type="entry name" value="AhpD_core"/>
</dbReference>
<proteinExistence type="predicted"/>
<dbReference type="InterPro" id="IPR029032">
    <property type="entry name" value="AhpD-like"/>
</dbReference>
<dbReference type="InterPro" id="IPR003779">
    <property type="entry name" value="CMD-like"/>
</dbReference>
<sequence>MKFTEACFEEGELSVKNKHLIAVALGVMTNDEYCIIYHTKGALDQGAGEREVMEAAAVAGAFGGGLAMSQTVTLLRDVLEEFGGGGSPAGESIKH</sequence>
<dbReference type="PANTHER" id="PTHR33930:SF2">
    <property type="entry name" value="BLR3452 PROTEIN"/>
    <property type="match status" value="1"/>
</dbReference>
<evidence type="ECO:0000313" key="2">
    <source>
        <dbReference type="EMBL" id="SIT01250.1"/>
    </source>
</evidence>
<evidence type="ECO:0000259" key="1">
    <source>
        <dbReference type="Pfam" id="PF02627"/>
    </source>
</evidence>
<dbReference type="SUPFAM" id="SSF69118">
    <property type="entry name" value="AhpD-like"/>
    <property type="match status" value="1"/>
</dbReference>
<dbReference type="Gene3D" id="1.20.1290.10">
    <property type="entry name" value="AhpD-like"/>
    <property type="match status" value="1"/>
</dbReference>
<dbReference type="NCBIfam" id="TIGR00778">
    <property type="entry name" value="ahpD_dom"/>
    <property type="match status" value="1"/>
</dbReference>
<dbReference type="PANTHER" id="PTHR33930">
    <property type="entry name" value="ALKYL HYDROPEROXIDE REDUCTASE AHPD"/>
    <property type="match status" value="1"/>
</dbReference>
<dbReference type="EMBL" id="FTOD01000010">
    <property type="protein sequence ID" value="SIT01250.1"/>
    <property type="molecule type" value="Genomic_DNA"/>
</dbReference>